<evidence type="ECO:0000256" key="2">
    <source>
        <dbReference type="HAMAP-Rule" id="MF_01411"/>
    </source>
</evidence>
<gene>
    <name evidence="2 6" type="primary">lptD</name>
    <name evidence="6" type="ORF">GCM10009104_14820</name>
</gene>
<evidence type="ECO:0000256" key="1">
    <source>
        <dbReference type="ARBA" id="ARBA00023237"/>
    </source>
</evidence>
<evidence type="ECO:0000313" key="6">
    <source>
        <dbReference type="EMBL" id="GAA0689405.1"/>
    </source>
</evidence>
<evidence type="ECO:0000259" key="4">
    <source>
        <dbReference type="Pfam" id="PF04453"/>
    </source>
</evidence>
<accession>A0ABN1I581</accession>
<dbReference type="PANTHER" id="PTHR30189:SF1">
    <property type="entry name" value="LPS-ASSEMBLY PROTEIN LPTD"/>
    <property type="match status" value="1"/>
</dbReference>
<feature type="domain" description="LptD C-terminal" evidence="4">
    <location>
        <begin position="521"/>
        <end position="904"/>
    </location>
</feature>
<dbReference type="EMBL" id="BAAAET010000002">
    <property type="protein sequence ID" value="GAA0689405.1"/>
    <property type="molecule type" value="Genomic_DNA"/>
</dbReference>
<proteinExistence type="inferred from homology"/>
<organism evidence="6 7">
    <name type="scientific">Marinobacterium maritimum</name>
    <dbReference type="NCBI Taxonomy" id="500162"/>
    <lineage>
        <taxon>Bacteria</taxon>
        <taxon>Pseudomonadati</taxon>
        <taxon>Pseudomonadota</taxon>
        <taxon>Gammaproteobacteria</taxon>
        <taxon>Oceanospirillales</taxon>
        <taxon>Oceanospirillaceae</taxon>
        <taxon>Marinobacterium</taxon>
    </lineage>
</organism>
<feature type="domain" description="LPS-assembly protein LptD central" evidence="5">
    <location>
        <begin position="418"/>
        <end position="504"/>
    </location>
</feature>
<comment type="caution">
    <text evidence="6">The sequence shown here is derived from an EMBL/GenBank/DDBJ whole genome shotgun (WGS) entry which is preliminary data.</text>
</comment>
<evidence type="ECO:0000313" key="7">
    <source>
        <dbReference type="Proteomes" id="UP001499915"/>
    </source>
</evidence>
<keyword evidence="2" id="KW-0732">Signal</keyword>
<feature type="signal peptide" evidence="2">
    <location>
        <begin position="1"/>
        <end position="26"/>
    </location>
</feature>
<evidence type="ECO:0000256" key="3">
    <source>
        <dbReference type="SAM" id="MobiDB-lite"/>
    </source>
</evidence>
<dbReference type="InterPro" id="IPR050218">
    <property type="entry name" value="LptD"/>
</dbReference>
<keyword evidence="1 2" id="KW-0998">Cell outer membrane</keyword>
<comment type="subunit">
    <text evidence="2">Component of the lipopolysaccharide transport and assembly complex. Interacts with LptE and LptA.</text>
</comment>
<keyword evidence="7" id="KW-1185">Reference proteome</keyword>
<comment type="similarity">
    <text evidence="2">Belongs to the LptD family.</text>
</comment>
<evidence type="ECO:0000259" key="5">
    <source>
        <dbReference type="Pfam" id="PF19838"/>
    </source>
</evidence>
<dbReference type="HAMAP" id="MF_01411">
    <property type="entry name" value="LPS_assembly_LptD"/>
    <property type="match status" value="1"/>
</dbReference>
<dbReference type="RefSeq" id="WP_343804484.1">
    <property type="nucleotide sequence ID" value="NZ_BAAAET010000002.1"/>
</dbReference>
<dbReference type="InterPro" id="IPR007543">
    <property type="entry name" value="LptD_C"/>
</dbReference>
<feature type="region of interest" description="Disordered" evidence="3">
    <location>
        <begin position="52"/>
        <end position="180"/>
    </location>
</feature>
<comment type="caution">
    <text evidence="2">Lacks conserved residue(s) required for the propagation of feature annotation.</text>
</comment>
<reference evidence="6 7" key="1">
    <citation type="journal article" date="2019" name="Int. J. Syst. Evol. Microbiol.">
        <title>The Global Catalogue of Microorganisms (GCM) 10K type strain sequencing project: providing services to taxonomists for standard genome sequencing and annotation.</title>
        <authorList>
            <consortium name="The Broad Institute Genomics Platform"/>
            <consortium name="The Broad Institute Genome Sequencing Center for Infectious Disease"/>
            <person name="Wu L."/>
            <person name="Ma J."/>
        </authorList>
    </citation>
    <scope>NUCLEOTIDE SEQUENCE [LARGE SCALE GENOMIC DNA]</scope>
    <source>
        <strain evidence="6 7">JCM 15134</strain>
    </source>
</reference>
<sequence length="994" mass="111004" precursor="true">MPFDTRAAFKLTLAVAAAISAQTLHAQENPERLWSCNLTPSGEWDCEVNESLVQQAEQPSRAPVDQAPDSGQRPTRQEAITADKDERMKEADQRVAVTPAPAAPPVETATTEVITTDVITTTGAPAPINWPQPATAQPQRATPQQQALRTATTDATSATPSDSPWSCVAEGDSWDCSQQPAPARTQVASSREAMREQQVTAVGKPEWSCSASGEDWDCQEIPGAAPVATRRSIAGPLVPATAAALDWYPYAPGEATGACRGRYVEPEFAFLEDDRPFDQQPIYVNALNSTTEIGGITQLEGGIQLQRGGRLITSTRGEFDQQARNARLFGEVRYREKGFLLTSEQAEANMLSGDTSFYNAQYVMHQEHMRGQAELITRYGDRRVELSEGAITYCEPGSNAWQIAANNIELNPETGRGVARHATLDIAGVPVLYTPYLSFPIDDRRQSGFLYPSFGYSKSDGLDIAIPYYFNLAENFDDTLTPRYIGERGLLLENEFRYMNRWSHNTLSTSWLGGDDQYGDDRWLFGVKHAGTPMDNLYSLVDYTRVSDDDYFQDLGTSLEVQRDDHLDQRFELRYLQPSWSLALHTQSYQTIDGVTPYEKVPQLLLTGQRNNLAGPLHLGYTAEYTRFERDLDSTYAPASKAAATVGDRVHLRPRLSATFERPWGYLRPSATLWHSEYDLENERDNTRNGSHSVSAGIVSLDSGLIFERSFELADGQYTQTLEPRLFLLHADVNADEQSEIPLFDTSQLGFTYYNLFHETGWSGNDRVADTQQATLGLSSAVYSEQGIEKLRVGIAQAHYFADREYAGRPGDARNGGTDSSSNLATLANWNFTRNLRLTHNGEIDRNGYGVLEHNYKLSYLPGDKRLFYLNYRDNLEKYSDNPTSSAAHQQLDIAFRWPLSNAWTGYGRWQQDLDNSENLETLLGVEYASCCWKVRLTGRSWVIDPDGNVEEFETDKGIFLQFVLRGLGTFGQGQGREFLEEITGYDEDNNGAF</sequence>
<feature type="chain" id="PRO_5044938355" description="LPS-assembly protein LptD" evidence="2">
    <location>
        <begin position="27"/>
        <end position="994"/>
    </location>
</feature>
<dbReference type="Pfam" id="PF04453">
    <property type="entry name" value="LptD"/>
    <property type="match status" value="1"/>
</dbReference>
<comment type="function">
    <text evidence="2">Together with LptE, is involved in the assembly of lipopolysaccharide (LPS) at the surface of the outer membrane.</text>
</comment>
<feature type="compositionally biased region" description="Basic and acidic residues" evidence="3">
    <location>
        <begin position="81"/>
        <end position="93"/>
    </location>
</feature>
<feature type="compositionally biased region" description="Low complexity" evidence="3">
    <location>
        <begin position="95"/>
        <end position="164"/>
    </location>
</feature>
<dbReference type="InterPro" id="IPR045659">
    <property type="entry name" value="LptD_2"/>
</dbReference>
<name>A0ABN1I581_9GAMM</name>
<comment type="subcellular location">
    <subcellularLocation>
        <location evidence="2">Cell outer membrane</location>
    </subcellularLocation>
</comment>
<dbReference type="PANTHER" id="PTHR30189">
    <property type="entry name" value="LPS-ASSEMBLY PROTEIN"/>
    <property type="match status" value="1"/>
</dbReference>
<keyword evidence="2" id="KW-0472">Membrane</keyword>
<dbReference type="Proteomes" id="UP001499915">
    <property type="component" value="Unassembled WGS sequence"/>
</dbReference>
<protein>
    <recommendedName>
        <fullName evidence="2">LPS-assembly protein LptD</fullName>
    </recommendedName>
</protein>
<dbReference type="Pfam" id="PF19838">
    <property type="entry name" value="LptD_2"/>
    <property type="match status" value="1"/>
</dbReference>
<dbReference type="InterPro" id="IPR020889">
    <property type="entry name" value="LipoPS_assembly_LptD"/>
</dbReference>